<gene>
    <name evidence="2" type="ORF">PTSG_04224</name>
</gene>
<dbReference type="Proteomes" id="UP000007799">
    <property type="component" value="Unassembled WGS sequence"/>
</dbReference>
<feature type="transmembrane region" description="Helical" evidence="1">
    <location>
        <begin position="15"/>
        <end position="31"/>
    </location>
</feature>
<keyword evidence="1" id="KW-0472">Membrane</keyword>
<sequence length="123" mass="13831">MVQRSPSPAHVRDKRWVRGLVVAVIVTAIAVKMEMYVRSTTDWTVVQQDSIFWQAMDGLFMKADAVQVIVLAGAKEFGETTGRYFHMHKEKPQRADATDTDLGKALWTRVEQEIAARRAAPSA</sequence>
<keyword evidence="1" id="KW-1133">Transmembrane helix</keyword>
<dbReference type="InParanoid" id="F2U6Y4"/>
<evidence type="ECO:0000256" key="1">
    <source>
        <dbReference type="SAM" id="Phobius"/>
    </source>
</evidence>
<name>F2U6Y4_SALR5</name>
<protein>
    <submittedName>
        <fullName evidence="2">Uncharacterized protein</fullName>
    </submittedName>
</protein>
<evidence type="ECO:0000313" key="3">
    <source>
        <dbReference type="Proteomes" id="UP000007799"/>
    </source>
</evidence>
<dbReference type="KEGG" id="sre:PTSG_04224"/>
<dbReference type="RefSeq" id="XP_004995120.1">
    <property type="nucleotide sequence ID" value="XM_004995063.1"/>
</dbReference>
<dbReference type="GeneID" id="16075700"/>
<reference evidence="2" key="1">
    <citation type="submission" date="2009-08" db="EMBL/GenBank/DDBJ databases">
        <title>Annotation of Salpingoeca rosetta.</title>
        <authorList>
            <consortium name="The Broad Institute Genome Sequencing Platform"/>
            <person name="Russ C."/>
            <person name="Cuomo C."/>
            <person name="Burger G."/>
            <person name="Gray M.W."/>
            <person name="Holland P.W.H."/>
            <person name="King N."/>
            <person name="Lang F.B.F."/>
            <person name="Roger A.J."/>
            <person name="Ruiz-Trillo I."/>
            <person name="Young S.K."/>
            <person name="Zeng Q."/>
            <person name="Gargeya S."/>
            <person name="Alvarado L."/>
            <person name="Berlin A."/>
            <person name="Chapman S.B."/>
            <person name="Chen Z."/>
            <person name="Freedman E."/>
            <person name="Gellesch M."/>
            <person name="Goldberg J."/>
            <person name="Griggs A."/>
            <person name="Gujja S."/>
            <person name="Heilman E."/>
            <person name="Heiman D."/>
            <person name="Howarth C."/>
            <person name="Mehta T."/>
            <person name="Neiman D."/>
            <person name="Pearson M."/>
            <person name="Roberts A."/>
            <person name="Saif S."/>
            <person name="Shea T."/>
            <person name="Shenoy N."/>
            <person name="Sisk P."/>
            <person name="Stolte C."/>
            <person name="Sykes S."/>
            <person name="White J."/>
            <person name="Yandava C."/>
            <person name="Haas B."/>
            <person name="Nusbaum C."/>
            <person name="Birren B."/>
        </authorList>
    </citation>
    <scope>NUCLEOTIDE SEQUENCE [LARGE SCALE GENOMIC DNA]</scope>
    <source>
        <strain evidence="2">ATCC 50818</strain>
    </source>
</reference>
<keyword evidence="3" id="KW-1185">Reference proteome</keyword>
<accession>F2U6Y4</accession>
<dbReference type="AlphaFoldDB" id="F2U6Y4"/>
<keyword evidence="1" id="KW-0812">Transmembrane</keyword>
<organism evidence="3">
    <name type="scientific">Salpingoeca rosetta (strain ATCC 50818 / BSB-021)</name>
    <dbReference type="NCBI Taxonomy" id="946362"/>
    <lineage>
        <taxon>Eukaryota</taxon>
        <taxon>Choanoflagellata</taxon>
        <taxon>Craspedida</taxon>
        <taxon>Salpingoecidae</taxon>
        <taxon>Salpingoeca</taxon>
    </lineage>
</organism>
<proteinExistence type="predicted"/>
<dbReference type="EMBL" id="GL832963">
    <property type="protein sequence ID" value="EGD83616.1"/>
    <property type="molecule type" value="Genomic_DNA"/>
</dbReference>
<evidence type="ECO:0000313" key="2">
    <source>
        <dbReference type="EMBL" id="EGD83616.1"/>
    </source>
</evidence>